<reference evidence="2" key="1">
    <citation type="submission" date="2017-03" db="EMBL/GenBank/DDBJ databases">
        <title>Phytopthora megakarya and P. palmivora, two closely related causual agents of cacao black pod achieved similar genome size and gene model numbers by different mechanisms.</title>
        <authorList>
            <person name="Ali S."/>
            <person name="Shao J."/>
            <person name="Larry D.J."/>
            <person name="Kronmiller B."/>
            <person name="Shen D."/>
            <person name="Strem M.D."/>
            <person name="Melnick R.L."/>
            <person name="Guiltinan M.J."/>
            <person name="Tyler B.M."/>
            <person name="Meinhardt L.W."/>
            <person name="Bailey B.A."/>
        </authorList>
    </citation>
    <scope>NUCLEOTIDE SEQUENCE [LARGE SCALE GENOMIC DNA]</scope>
    <source>
        <strain evidence="2">zdho120</strain>
    </source>
</reference>
<comment type="caution">
    <text evidence="1">The sequence shown here is derived from an EMBL/GenBank/DDBJ whole genome shotgun (WGS) entry which is preliminary data.</text>
</comment>
<evidence type="ECO:0000313" key="1">
    <source>
        <dbReference type="EMBL" id="OWY93714.1"/>
    </source>
</evidence>
<accession>A0A225UKS4</accession>
<sequence length="305" mass="34923">MELRWNFTVPWCAFLKGRIKYFILECAEKYIDTIKKHLQVTLRSRYEVEDTDENTPENKFQVSNEEDFQSQLVKIREAPAVLAAVAHFDDQAWKYLLQRFCDVKFGQLGGTGEEVMHKKLLLNFILFMDMEQEHGKEQGTSDLQICGREHASLEYLNTLDKIAALDANLILQKGVDIQIPVKVHTSSCLNVSKTDLMRTLAAIQNEEKLIKGEWEMYTRNKEKEDVKAGKIRCTSVLEPMIIDLSGCAIAAETANVMNKLVHENVWASEVSVRMTVNASLDAGKRDTKETFCRLMTSFRQYSSPL</sequence>
<protein>
    <submittedName>
        <fullName evidence="1">Uncharacterized protein</fullName>
    </submittedName>
</protein>
<dbReference type="EMBL" id="NBNE01015586">
    <property type="protein sequence ID" value="OWY93714.1"/>
    <property type="molecule type" value="Genomic_DNA"/>
</dbReference>
<evidence type="ECO:0000313" key="2">
    <source>
        <dbReference type="Proteomes" id="UP000198211"/>
    </source>
</evidence>
<dbReference type="Proteomes" id="UP000198211">
    <property type="component" value="Unassembled WGS sequence"/>
</dbReference>
<keyword evidence="2" id="KW-1185">Reference proteome</keyword>
<name>A0A225UKS4_9STRA</name>
<organism evidence="1 2">
    <name type="scientific">Phytophthora megakarya</name>
    <dbReference type="NCBI Taxonomy" id="4795"/>
    <lineage>
        <taxon>Eukaryota</taxon>
        <taxon>Sar</taxon>
        <taxon>Stramenopiles</taxon>
        <taxon>Oomycota</taxon>
        <taxon>Peronosporomycetes</taxon>
        <taxon>Peronosporales</taxon>
        <taxon>Peronosporaceae</taxon>
        <taxon>Phytophthora</taxon>
    </lineage>
</organism>
<dbReference type="AlphaFoldDB" id="A0A225UKS4"/>
<gene>
    <name evidence="1" type="ORF">PHMEG_00036791</name>
</gene>
<proteinExistence type="predicted"/>